<evidence type="ECO:0000256" key="5">
    <source>
        <dbReference type="ARBA" id="ARBA00022723"/>
    </source>
</evidence>
<evidence type="ECO:0000256" key="6">
    <source>
        <dbReference type="ARBA" id="ARBA00022801"/>
    </source>
</evidence>
<dbReference type="Gene3D" id="3.10.170.10">
    <property type="match status" value="2"/>
</dbReference>
<keyword evidence="8 12" id="KW-0482">Metalloprotease</keyword>
<dbReference type="GO" id="GO:0004222">
    <property type="term" value="F:metalloendopeptidase activity"/>
    <property type="evidence" value="ECO:0007669"/>
    <property type="project" value="InterPro"/>
</dbReference>
<comment type="subcellular location">
    <subcellularLocation>
        <location evidence="1 12">Secreted</location>
    </subcellularLocation>
</comment>
<dbReference type="AlphaFoldDB" id="A0A4V3XEI0"/>
<evidence type="ECO:0000256" key="8">
    <source>
        <dbReference type="ARBA" id="ARBA00023049"/>
    </source>
</evidence>
<dbReference type="PANTHER" id="PTHR33478">
    <property type="entry name" value="EXTRACELLULAR METALLOPROTEINASE MEP"/>
    <property type="match status" value="1"/>
</dbReference>
<evidence type="ECO:0000256" key="3">
    <source>
        <dbReference type="ARBA" id="ARBA00022525"/>
    </source>
</evidence>
<evidence type="ECO:0000256" key="10">
    <source>
        <dbReference type="PIRSR" id="PIRSR601842-1"/>
    </source>
</evidence>
<feature type="active site" evidence="10">
    <location>
        <position position="382"/>
    </location>
</feature>
<dbReference type="EMBL" id="SGPL01000341">
    <property type="protein sequence ID" value="THH13593.1"/>
    <property type="molecule type" value="Genomic_DNA"/>
</dbReference>
<feature type="signal peptide" evidence="12">
    <location>
        <begin position="1"/>
        <end position="23"/>
    </location>
</feature>
<keyword evidence="5 11" id="KW-0479">Metal-binding</keyword>
<keyword evidence="6 12" id="KW-0378">Hydrolase</keyword>
<evidence type="ECO:0000256" key="7">
    <source>
        <dbReference type="ARBA" id="ARBA00022833"/>
    </source>
</evidence>
<keyword evidence="14" id="KW-1185">Reference proteome</keyword>
<organism evidence="13 14">
    <name type="scientific">Bondarzewia mesenterica</name>
    <dbReference type="NCBI Taxonomy" id="1095465"/>
    <lineage>
        <taxon>Eukaryota</taxon>
        <taxon>Fungi</taxon>
        <taxon>Dikarya</taxon>
        <taxon>Basidiomycota</taxon>
        <taxon>Agaricomycotina</taxon>
        <taxon>Agaricomycetes</taxon>
        <taxon>Russulales</taxon>
        <taxon>Bondarzewiaceae</taxon>
        <taxon>Bondarzewia</taxon>
    </lineage>
</organism>
<proteinExistence type="inferred from homology"/>
<name>A0A4V3XEI0_9AGAM</name>
<keyword evidence="3 12" id="KW-0964">Secreted</keyword>
<dbReference type="GO" id="GO:0008270">
    <property type="term" value="F:zinc ion binding"/>
    <property type="evidence" value="ECO:0007669"/>
    <property type="project" value="InterPro"/>
</dbReference>
<keyword evidence="12" id="KW-0732">Signal</keyword>
<dbReference type="InterPro" id="IPR027268">
    <property type="entry name" value="Peptidase_M4/M1_CTD_sf"/>
</dbReference>
<protein>
    <recommendedName>
        <fullName evidence="12">Extracellular metalloproteinase</fullName>
        <ecNumber evidence="12">3.4.24.-</ecNumber>
    </recommendedName>
    <alternativeName>
        <fullName evidence="12">Fungalysin</fullName>
    </alternativeName>
</protein>
<evidence type="ECO:0000313" key="13">
    <source>
        <dbReference type="EMBL" id="THH13593.1"/>
    </source>
</evidence>
<reference evidence="13 14" key="1">
    <citation type="submission" date="2019-02" db="EMBL/GenBank/DDBJ databases">
        <title>Genome sequencing of the rare red list fungi Bondarzewia mesenterica.</title>
        <authorList>
            <person name="Buettner E."/>
            <person name="Kellner H."/>
        </authorList>
    </citation>
    <scope>NUCLEOTIDE SEQUENCE [LARGE SCALE GENOMIC DNA]</scope>
    <source>
        <strain evidence="13 14">DSM 108281</strain>
    </source>
</reference>
<keyword evidence="4 12" id="KW-0645">Protease</keyword>
<dbReference type="InterPro" id="IPR050371">
    <property type="entry name" value="Fungal_virulence_M36"/>
</dbReference>
<evidence type="ECO:0000256" key="12">
    <source>
        <dbReference type="RuleBase" id="RU364017"/>
    </source>
</evidence>
<dbReference type="SUPFAM" id="SSF55486">
    <property type="entry name" value="Metalloproteases ('zincins'), catalytic domain"/>
    <property type="match status" value="1"/>
</dbReference>
<accession>A0A4V3XEI0</accession>
<keyword evidence="9 12" id="KW-0865">Zymogen</keyword>
<feature type="chain" id="PRO_5021044235" description="Extracellular metalloproteinase" evidence="12">
    <location>
        <begin position="24"/>
        <end position="575"/>
    </location>
</feature>
<dbReference type="PANTHER" id="PTHR33478:SF1">
    <property type="entry name" value="EXTRACELLULAR METALLOPROTEINASE MEP"/>
    <property type="match status" value="1"/>
</dbReference>
<dbReference type="Proteomes" id="UP000310158">
    <property type="component" value="Unassembled WGS sequence"/>
</dbReference>
<dbReference type="GO" id="GO:0006508">
    <property type="term" value="P:proteolysis"/>
    <property type="evidence" value="ECO:0007669"/>
    <property type="project" value="UniProtKB-KW"/>
</dbReference>
<dbReference type="GO" id="GO:0005615">
    <property type="term" value="C:extracellular space"/>
    <property type="evidence" value="ECO:0007669"/>
    <property type="project" value="InterPro"/>
</dbReference>
<keyword evidence="7 11" id="KW-0862">Zinc</keyword>
<gene>
    <name evidence="13" type="ORF">EW146_g6646</name>
</gene>
<dbReference type="EC" id="3.4.24.-" evidence="12"/>
<evidence type="ECO:0000256" key="4">
    <source>
        <dbReference type="ARBA" id="ARBA00022670"/>
    </source>
</evidence>
<feature type="binding site" evidence="11">
    <location>
        <position position="381"/>
    </location>
    <ligand>
        <name>Zn(2+)</name>
        <dbReference type="ChEBI" id="CHEBI:29105"/>
        <note>catalytic</note>
    </ligand>
</feature>
<evidence type="ECO:0000256" key="2">
    <source>
        <dbReference type="ARBA" id="ARBA00006006"/>
    </source>
</evidence>
<evidence type="ECO:0000313" key="14">
    <source>
        <dbReference type="Proteomes" id="UP000310158"/>
    </source>
</evidence>
<dbReference type="OrthoDB" id="3227768at2759"/>
<comment type="similarity">
    <text evidence="2 12">Belongs to the peptidase M36 family.</text>
</comment>
<evidence type="ECO:0000256" key="1">
    <source>
        <dbReference type="ARBA" id="ARBA00004613"/>
    </source>
</evidence>
<feature type="binding site" evidence="11">
    <location>
        <position position="385"/>
    </location>
    <ligand>
        <name>Zn(2+)</name>
        <dbReference type="ChEBI" id="CHEBI:29105"/>
        <note>catalytic</note>
    </ligand>
</feature>
<comment type="caution">
    <text evidence="13">The sequence shown here is derived from an EMBL/GenBank/DDBJ whole genome shotgun (WGS) entry which is preliminary data.</text>
</comment>
<comment type="cofactor">
    <cofactor evidence="11">
        <name>Zn(2+)</name>
        <dbReference type="ChEBI" id="CHEBI:29105"/>
    </cofactor>
    <text evidence="11">Binds 1 zinc ion per subunit.</text>
</comment>
<dbReference type="CDD" id="cd09596">
    <property type="entry name" value="M36"/>
    <property type="match status" value="1"/>
</dbReference>
<sequence>MAIYNRLLTSAFLALLYTSFAAAAPWPTTSKHATHRLRHVGRDSNLKIESFHPESTYETFGIDGMDHPLSKRGEFDIKDAAIAFVQDKLGIVESALTLKSAFSNDVAGHAFIKQSHDGVAFANAVANVAFNSAGKVVAFGSSFVQHTSISSSTPSVSVNDAIATAEETLDGKVNDHPPTLEFLALDDGTAMLTHVVQIQNDETGAWVEAFVDAHSNKVISVTDFIVKASYRVLPISKEILTQGFEVLTDPQNTTASPLGWHNNGTTSSTMTAGNNAIAFKSSQTTGTAPETSTGLNFIYTQDPATAPTTSTNVDAAVTNAFYIVNSVHDFTYLYGVQDSAGVDNADFATPADGQSGRMRMFLWDMTNPERDGALENDIIVHENMHGVTNLMTGGGTGRCLQTTEACGMREGWSDTMADWTEQTSSPIVDYVLGQYVTNNAAGIRSHPYSTSTATNPLNYSSLQTLSEVHAIGEVWANTLHNVLAALVSVHGFSSTARTDPSGTAGNVVFLHLFIDALPLQPCNPTFLTARDAIIQADANRFAGANRCILWTAFASRGLGVNAANHVNDATVPSDC</sequence>
<evidence type="ECO:0000256" key="11">
    <source>
        <dbReference type="PIRSR" id="PIRSR601842-2"/>
    </source>
</evidence>
<dbReference type="Gene3D" id="1.10.390.10">
    <property type="entry name" value="Neutral Protease Domain 2"/>
    <property type="match status" value="1"/>
</dbReference>
<dbReference type="Pfam" id="PF02128">
    <property type="entry name" value="Peptidase_M36"/>
    <property type="match status" value="1"/>
</dbReference>
<feature type="binding site" evidence="11">
    <location>
        <position position="410"/>
    </location>
    <ligand>
        <name>Zn(2+)</name>
        <dbReference type="ChEBI" id="CHEBI:29105"/>
        <note>catalytic</note>
    </ligand>
</feature>
<evidence type="ECO:0000256" key="9">
    <source>
        <dbReference type="ARBA" id="ARBA00023145"/>
    </source>
</evidence>
<dbReference type="InterPro" id="IPR001842">
    <property type="entry name" value="Peptidase_M36"/>
</dbReference>